<evidence type="ECO:0000256" key="6">
    <source>
        <dbReference type="ARBA" id="ARBA00009320"/>
    </source>
</evidence>
<comment type="function">
    <text evidence="2 19">Acts on leucine, isoleucine and valine.</text>
</comment>
<dbReference type="Pfam" id="PF01063">
    <property type="entry name" value="Aminotran_4"/>
    <property type="match status" value="1"/>
</dbReference>
<evidence type="ECO:0000256" key="2">
    <source>
        <dbReference type="ARBA" id="ARBA00003109"/>
    </source>
</evidence>
<dbReference type="PATRIC" id="fig|1513271.3.peg.1290"/>
<dbReference type="Gene3D" id="3.30.470.10">
    <property type="match status" value="1"/>
</dbReference>
<dbReference type="GO" id="GO:0009097">
    <property type="term" value="P:isoleucine biosynthetic process"/>
    <property type="evidence" value="ECO:0007669"/>
    <property type="project" value="UniProtKB-UniPathway"/>
</dbReference>
<dbReference type="SUPFAM" id="SSF56752">
    <property type="entry name" value="D-aminoacid aminotransferase-like PLP-dependent enzymes"/>
    <property type="match status" value="1"/>
</dbReference>
<evidence type="ECO:0000313" key="20">
    <source>
        <dbReference type="EMBL" id="KMT66055.1"/>
    </source>
</evidence>
<keyword evidence="21" id="KW-1185">Reference proteome</keyword>
<dbReference type="CDD" id="cd01557">
    <property type="entry name" value="BCAT_beta_family"/>
    <property type="match status" value="1"/>
</dbReference>
<organism evidence="20 21">
    <name type="scientific">Catenovulum maritimum</name>
    <dbReference type="NCBI Taxonomy" id="1513271"/>
    <lineage>
        <taxon>Bacteria</taxon>
        <taxon>Pseudomonadati</taxon>
        <taxon>Pseudomonadota</taxon>
        <taxon>Gammaproteobacteria</taxon>
        <taxon>Alteromonadales</taxon>
        <taxon>Alteromonadaceae</taxon>
        <taxon>Catenovulum</taxon>
    </lineage>
</organism>
<comment type="catalytic activity">
    <reaction evidence="15 19">
        <text>L-isoleucine + 2-oxoglutarate = (S)-3-methyl-2-oxopentanoate + L-glutamate</text>
        <dbReference type="Rhea" id="RHEA:24801"/>
        <dbReference type="ChEBI" id="CHEBI:16810"/>
        <dbReference type="ChEBI" id="CHEBI:29985"/>
        <dbReference type="ChEBI" id="CHEBI:35146"/>
        <dbReference type="ChEBI" id="CHEBI:58045"/>
        <dbReference type="EC" id="2.6.1.42"/>
    </reaction>
</comment>
<dbReference type="InterPro" id="IPR033939">
    <property type="entry name" value="BCAT_family"/>
</dbReference>
<dbReference type="PROSITE" id="PS00770">
    <property type="entry name" value="AA_TRANSFER_CLASS_4"/>
    <property type="match status" value="1"/>
</dbReference>
<dbReference type="Proteomes" id="UP000037600">
    <property type="component" value="Unassembled WGS sequence"/>
</dbReference>
<dbReference type="UniPathway" id="UPA00049">
    <property type="reaction ID" value="UER00062"/>
</dbReference>
<evidence type="ECO:0000256" key="10">
    <source>
        <dbReference type="ARBA" id="ARBA00022605"/>
    </source>
</evidence>
<dbReference type="InterPro" id="IPR005785">
    <property type="entry name" value="B_amino_transI"/>
</dbReference>
<comment type="pathway">
    <text evidence="5 19">Amino-acid biosynthesis; L-leucine biosynthesis; L-leucine from 3-methyl-2-oxobutanoate: step 4/4.</text>
</comment>
<reference evidence="20 21" key="1">
    <citation type="submission" date="2015-04" db="EMBL/GenBank/DDBJ databases">
        <title>Draft Genome Sequence of the Novel Agar-Digesting Marine Bacterium Q1.</title>
        <authorList>
            <person name="Li Y."/>
            <person name="Li D."/>
            <person name="Chen G."/>
            <person name="Du Z."/>
        </authorList>
    </citation>
    <scope>NUCLEOTIDE SEQUENCE [LARGE SCALE GENOMIC DNA]</scope>
    <source>
        <strain evidence="20 21">Q1</strain>
    </source>
</reference>
<evidence type="ECO:0000256" key="15">
    <source>
        <dbReference type="ARBA" id="ARBA00048798"/>
    </source>
</evidence>
<sequence length="309" mass="33968">MSAPNFPELIWFNGKIIPWQEATVHIVCHAIHYGSSVFEGVRCYDTPKGPAIFRLDEHTRRLFDSAKIYRFEIPFTHEEINQGCKDIVRDNGLKSAYLRPFAFMGAHGLGLNPPKVPLETSIIALNWGSYLGEESLEQGVDAAITSWNRLAPNTMPTGAKAGGNYLSSILITTEAKRHGYVEGIGLDQNGCISEGAGENIFVVRDGVISTPPTTSGILPGITRSTLMTLAAERGYKVQEQAIPREALYLADEVFMCGTAAEVVPVRSVDQIQVGNGKRGPITELLQADYFGLFNGKTEDKWGWLSYINE</sequence>
<dbReference type="GO" id="GO:0009099">
    <property type="term" value="P:L-valine biosynthetic process"/>
    <property type="evidence" value="ECO:0007669"/>
    <property type="project" value="UniProtKB-UniPathway"/>
</dbReference>
<dbReference type="NCBIfam" id="NF005146">
    <property type="entry name" value="PRK06606.1"/>
    <property type="match status" value="1"/>
</dbReference>
<evidence type="ECO:0000256" key="1">
    <source>
        <dbReference type="ARBA" id="ARBA00001933"/>
    </source>
</evidence>
<evidence type="ECO:0000256" key="13">
    <source>
        <dbReference type="ARBA" id="ARBA00023304"/>
    </source>
</evidence>
<evidence type="ECO:0000256" key="17">
    <source>
        <dbReference type="RuleBase" id="RU004106"/>
    </source>
</evidence>
<keyword evidence="9 19" id="KW-0032">Aminotransferase</keyword>
<comment type="pathway">
    <text evidence="4 19">Amino-acid biosynthesis; L-valine biosynthesis; L-valine from pyruvate: step 4/4.</text>
</comment>
<dbReference type="InterPro" id="IPR036038">
    <property type="entry name" value="Aminotransferase-like"/>
</dbReference>
<evidence type="ECO:0000256" key="14">
    <source>
        <dbReference type="ARBA" id="ARBA00048212"/>
    </source>
</evidence>
<protein>
    <recommendedName>
        <fullName evidence="8 19">Branched-chain-amino-acid aminotransferase</fullName>
        <shortName evidence="19">BCAT</shortName>
        <ecNumber evidence="7 19">2.6.1.42</ecNumber>
    </recommendedName>
</protein>
<dbReference type="GO" id="GO:0052655">
    <property type="term" value="F:L-valine-2-oxoglutarate transaminase activity"/>
    <property type="evidence" value="ECO:0007669"/>
    <property type="project" value="RHEA"/>
</dbReference>
<gene>
    <name evidence="19" type="primary">ilvE</name>
    <name evidence="20" type="ORF">XM47_06300</name>
</gene>
<dbReference type="InterPro" id="IPR018300">
    <property type="entry name" value="Aminotrans_IV_CS"/>
</dbReference>
<accession>A0A0J8GTH3</accession>
<evidence type="ECO:0000256" key="16">
    <source>
        <dbReference type="ARBA" id="ARBA00049229"/>
    </source>
</evidence>
<dbReference type="RefSeq" id="WP_048690836.1">
    <property type="nucleotide sequence ID" value="NZ_KQ130485.1"/>
</dbReference>
<dbReference type="UniPathway" id="UPA00048">
    <property type="reaction ID" value="UER00073"/>
</dbReference>
<dbReference type="EC" id="2.6.1.42" evidence="7 19"/>
<dbReference type="PANTHER" id="PTHR42743:SF11">
    <property type="entry name" value="AMINODEOXYCHORISMATE LYASE"/>
    <property type="match status" value="1"/>
</dbReference>
<evidence type="ECO:0000256" key="19">
    <source>
        <dbReference type="RuleBase" id="RU364094"/>
    </source>
</evidence>
<evidence type="ECO:0000256" key="7">
    <source>
        <dbReference type="ARBA" id="ARBA00013053"/>
    </source>
</evidence>
<dbReference type="GO" id="GO:0006532">
    <property type="term" value="P:aspartate biosynthetic process"/>
    <property type="evidence" value="ECO:0007669"/>
    <property type="project" value="TreeGrafter"/>
</dbReference>
<keyword evidence="11 19" id="KW-0808">Transferase</keyword>
<dbReference type="GO" id="GO:0052656">
    <property type="term" value="F:L-isoleucine-2-oxoglutarate transaminase activity"/>
    <property type="evidence" value="ECO:0007669"/>
    <property type="project" value="RHEA"/>
</dbReference>
<dbReference type="GO" id="GO:0052654">
    <property type="term" value="F:L-leucine-2-oxoglutarate transaminase activity"/>
    <property type="evidence" value="ECO:0007669"/>
    <property type="project" value="RHEA"/>
</dbReference>
<evidence type="ECO:0000256" key="8">
    <source>
        <dbReference type="ARBA" id="ARBA00018179"/>
    </source>
</evidence>
<evidence type="ECO:0000256" key="12">
    <source>
        <dbReference type="ARBA" id="ARBA00022898"/>
    </source>
</evidence>
<keyword evidence="13 19" id="KW-0100">Branched-chain amino acid biosynthesis</keyword>
<evidence type="ECO:0000256" key="5">
    <source>
        <dbReference type="ARBA" id="ARBA00005072"/>
    </source>
</evidence>
<comment type="similarity">
    <text evidence="6 17">Belongs to the class-IV pyridoxal-phosphate-dependent aminotransferase family.</text>
</comment>
<dbReference type="STRING" id="1513271.XM47_06300"/>
<dbReference type="Gene3D" id="3.20.10.10">
    <property type="entry name" value="D-amino Acid Aminotransferase, subunit A, domain 2"/>
    <property type="match status" value="1"/>
</dbReference>
<dbReference type="InterPro" id="IPR001544">
    <property type="entry name" value="Aminotrans_IV"/>
</dbReference>
<keyword evidence="12 18" id="KW-0663">Pyridoxal phosphate</keyword>
<comment type="pathway">
    <text evidence="3 19">Amino-acid biosynthesis; L-isoleucine biosynthesis; L-isoleucine from 2-oxobutanoate: step 4/4.</text>
</comment>
<keyword evidence="10 19" id="KW-0028">Amino-acid biosynthesis</keyword>
<name>A0A0J8GTH3_9ALTE</name>
<dbReference type="NCBIfam" id="TIGR01122">
    <property type="entry name" value="ilvE_I"/>
    <property type="match status" value="1"/>
</dbReference>
<comment type="cofactor">
    <cofactor evidence="1 18">
        <name>pyridoxal 5'-phosphate</name>
        <dbReference type="ChEBI" id="CHEBI:597326"/>
    </cofactor>
</comment>
<comment type="catalytic activity">
    <reaction evidence="14 19">
        <text>L-valine + 2-oxoglutarate = 3-methyl-2-oxobutanoate + L-glutamate</text>
        <dbReference type="Rhea" id="RHEA:24813"/>
        <dbReference type="ChEBI" id="CHEBI:11851"/>
        <dbReference type="ChEBI" id="CHEBI:16810"/>
        <dbReference type="ChEBI" id="CHEBI:29985"/>
        <dbReference type="ChEBI" id="CHEBI:57762"/>
        <dbReference type="EC" id="2.6.1.42"/>
    </reaction>
</comment>
<dbReference type="InterPro" id="IPR043132">
    <property type="entry name" value="BCAT-like_C"/>
</dbReference>
<comment type="caution">
    <text evidence="20">The sequence shown here is derived from an EMBL/GenBank/DDBJ whole genome shotgun (WGS) entry which is preliminary data.</text>
</comment>
<dbReference type="InterPro" id="IPR050571">
    <property type="entry name" value="Class-IV_PLP-Dep_Aminotrnsfr"/>
</dbReference>
<dbReference type="FunFam" id="3.20.10.10:FF:000001">
    <property type="entry name" value="Branched-chain-amino-acid aminotransferase"/>
    <property type="match status" value="1"/>
</dbReference>
<evidence type="ECO:0000256" key="3">
    <source>
        <dbReference type="ARBA" id="ARBA00004824"/>
    </source>
</evidence>
<dbReference type="UniPathway" id="UPA00047">
    <property type="reaction ID" value="UER00058"/>
</dbReference>
<evidence type="ECO:0000313" key="21">
    <source>
        <dbReference type="Proteomes" id="UP000037600"/>
    </source>
</evidence>
<evidence type="ECO:0000256" key="18">
    <source>
        <dbReference type="RuleBase" id="RU004516"/>
    </source>
</evidence>
<dbReference type="AlphaFoldDB" id="A0A0J8GTH3"/>
<evidence type="ECO:0000256" key="11">
    <source>
        <dbReference type="ARBA" id="ARBA00022679"/>
    </source>
</evidence>
<dbReference type="GO" id="GO:0009098">
    <property type="term" value="P:L-leucine biosynthetic process"/>
    <property type="evidence" value="ECO:0007669"/>
    <property type="project" value="UniProtKB-UniPathway"/>
</dbReference>
<dbReference type="PANTHER" id="PTHR42743">
    <property type="entry name" value="AMINO-ACID AMINOTRANSFERASE"/>
    <property type="match status" value="1"/>
</dbReference>
<dbReference type="InterPro" id="IPR043131">
    <property type="entry name" value="BCAT-like_N"/>
</dbReference>
<comment type="catalytic activity">
    <reaction evidence="16 19">
        <text>L-leucine + 2-oxoglutarate = 4-methyl-2-oxopentanoate + L-glutamate</text>
        <dbReference type="Rhea" id="RHEA:18321"/>
        <dbReference type="ChEBI" id="CHEBI:16810"/>
        <dbReference type="ChEBI" id="CHEBI:17865"/>
        <dbReference type="ChEBI" id="CHEBI:29985"/>
        <dbReference type="ChEBI" id="CHEBI:57427"/>
        <dbReference type="EC" id="2.6.1.42"/>
    </reaction>
</comment>
<dbReference type="EMBL" id="LAZL01000007">
    <property type="protein sequence ID" value="KMT66055.1"/>
    <property type="molecule type" value="Genomic_DNA"/>
</dbReference>
<dbReference type="OrthoDB" id="21319at2"/>
<proteinExistence type="inferred from homology"/>
<evidence type="ECO:0000256" key="4">
    <source>
        <dbReference type="ARBA" id="ARBA00004931"/>
    </source>
</evidence>
<evidence type="ECO:0000256" key="9">
    <source>
        <dbReference type="ARBA" id="ARBA00022576"/>
    </source>
</evidence>
<dbReference type="GO" id="GO:0005829">
    <property type="term" value="C:cytosol"/>
    <property type="evidence" value="ECO:0007669"/>
    <property type="project" value="TreeGrafter"/>
</dbReference>